<dbReference type="STRING" id="118062.MCBB_0918"/>
<evidence type="ECO:0000256" key="1">
    <source>
        <dbReference type="ARBA" id="ARBA00023002"/>
    </source>
</evidence>
<reference evidence="4 5" key="1">
    <citation type="submission" date="2016-08" db="EMBL/GenBank/DDBJ databases">
        <authorList>
            <person name="Seilhamer J.J."/>
        </authorList>
    </citation>
    <scope>NUCLEOTIDE SEQUENCE [LARGE SCALE GENOMIC DNA]</scope>
    <source>
        <strain evidence="4">Buetzberg</strain>
    </source>
</reference>
<name>A0A1D3L1N6_9EURY</name>
<dbReference type="EMBL" id="LT607756">
    <property type="protein sequence ID" value="SCG85478.1"/>
    <property type="molecule type" value="Genomic_DNA"/>
</dbReference>
<keyword evidence="5" id="KW-1185">Reference proteome</keyword>
<dbReference type="PANTHER" id="PTHR43774">
    <property type="entry name" value="PEPTIDE METHIONINE SULFOXIDE REDUCTASE"/>
    <property type="match status" value="1"/>
</dbReference>
<organism evidence="4 5">
    <name type="scientific">Methanobacterium congolense</name>
    <dbReference type="NCBI Taxonomy" id="118062"/>
    <lineage>
        <taxon>Archaea</taxon>
        <taxon>Methanobacteriati</taxon>
        <taxon>Methanobacteriota</taxon>
        <taxon>Methanomada group</taxon>
        <taxon>Methanobacteria</taxon>
        <taxon>Methanobacteriales</taxon>
        <taxon>Methanobacteriaceae</taxon>
        <taxon>Methanobacterium</taxon>
    </lineage>
</organism>
<dbReference type="NCBIfam" id="TIGR00401">
    <property type="entry name" value="msrA"/>
    <property type="match status" value="1"/>
</dbReference>
<keyword evidence="1 2" id="KW-0560">Oxidoreductase</keyword>
<dbReference type="GO" id="GO:0033744">
    <property type="term" value="F:L-methionine:thioredoxin-disulfide S-oxidoreductase activity"/>
    <property type="evidence" value="ECO:0007669"/>
    <property type="project" value="RHEA"/>
</dbReference>
<dbReference type="Pfam" id="PF01625">
    <property type="entry name" value="PMSR"/>
    <property type="match status" value="1"/>
</dbReference>
<comment type="function">
    <text evidence="2">Has an important function as a repair enzyme for proteins that have been inactivated by oxidation. Catalyzes the reversible oxidation-reduction of methionine sulfoxide in proteins to methionine.</text>
</comment>
<dbReference type="InterPro" id="IPR002569">
    <property type="entry name" value="Met_Sox_Rdtase_MsrA_dom"/>
</dbReference>
<comment type="catalytic activity">
    <reaction evidence="2">
        <text>[thioredoxin]-disulfide + L-methionine + H2O = L-methionine (S)-S-oxide + [thioredoxin]-dithiol</text>
        <dbReference type="Rhea" id="RHEA:19993"/>
        <dbReference type="Rhea" id="RHEA-COMP:10698"/>
        <dbReference type="Rhea" id="RHEA-COMP:10700"/>
        <dbReference type="ChEBI" id="CHEBI:15377"/>
        <dbReference type="ChEBI" id="CHEBI:29950"/>
        <dbReference type="ChEBI" id="CHEBI:50058"/>
        <dbReference type="ChEBI" id="CHEBI:57844"/>
        <dbReference type="ChEBI" id="CHEBI:58772"/>
        <dbReference type="EC" id="1.8.4.11"/>
    </reaction>
</comment>
<feature type="domain" description="Peptide methionine sulphoxide reductase MsrA" evidence="3">
    <location>
        <begin position="14"/>
        <end position="164"/>
    </location>
</feature>
<evidence type="ECO:0000313" key="4">
    <source>
        <dbReference type="EMBL" id="SCG85478.1"/>
    </source>
</evidence>
<dbReference type="RefSeq" id="WP_071906632.1">
    <property type="nucleotide sequence ID" value="NZ_LT607756.1"/>
</dbReference>
<evidence type="ECO:0000256" key="2">
    <source>
        <dbReference type="HAMAP-Rule" id="MF_01401"/>
    </source>
</evidence>
<protein>
    <recommendedName>
        <fullName evidence="2">Peptide methionine sulfoxide reductase MsrA</fullName>
        <shortName evidence="2">Protein-methionine-S-oxide reductase</shortName>
        <ecNumber evidence="2">1.8.4.11</ecNumber>
    </recommendedName>
    <alternativeName>
        <fullName evidence="2">Peptide-methionine (S)-S-oxide reductase</fullName>
        <shortName evidence="2">Peptide Met(O) reductase</shortName>
    </alternativeName>
</protein>
<dbReference type="PANTHER" id="PTHR43774:SF1">
    <property type="entry name" value="PEPTIDE METHIONINE SULFOXIDE REDUCTASE MSRA 2"/>
    <property type="match status" value="1"/>
</dbReference>
<dbReference type="AlphaFoldDB" id="A0A1D3L1N6"/>
<dbReference type="PATRIC" id="fig|129848.4.peg.922"/>
<dbReference type="GO" id="GO:0008113">
    <property type="term" value="F:peptide-methionine (S)-S-oxide reductase activity"/>
    <property type="evidence" value="ECO:0007669"/>
    <property type="project" value="UniProtKB-UniRule"/>
</dbReference>
<dbReference type="GeneID" id="30411766"/>
<dbReference type="HAMAP" id="MF_01401">
    <property type="entry name" value="MsrA"/>
    <property type="match status" value="1"/>
</dbReference>
<evidence type="ECO:0000313" key="5">
    <source>
        <dbReference type="Proteomes" id="UP000094707"/>
    </source>
</evidence>
<dbReference type="EC" id="1.8.4.11" evidence="2"/>
<dbReference type="FunFam" id="3.30.1060.10:FF:000002">
    <property type="entry name" value="Peptide methionine sulfoxide reductase"/>
    <property type="match status" value="1"/>
</dbReference>
<comment type="similarity">
    <text evidence="2">Belongs to the MsrA Met sulfoxide reductase family.</text>
</comment>
<dbReference type="InterPro" id="IPR036509">
    <property type="entry name" value="Met_Sox_Rdtase_MsrA_sf"/>
</dbReference>
<dbReference type="SUPFAM" id="SSF55068">
    <property type="entry name" value="Peptide methionine sulfoxide reductase"/>
    <property type="match status" value="1"/>
</dbReference>
<dbReference type="KEGG" id="mcub:MCBB_0918"/>
<feature type="active site" evidence="2">
    <location>
        <position position="20"/>
    </location>
</feature>
<accession>A0A1D3L1N6</accession>
<proteinExistence type="inferred from homology"/>
<dbReference type="Proteomes" id="UP000094707">
    <property type="component" value="Chromosome I"/>
</dbReference>
<gene>
    <name evidence="2 4" type="primary">msrA</name>
    <name evidence="4" type="ORF">MCBB_0918</name>
</gene>
<dbReference type="OrthoDB" id="7150at2157"/>
<sequence length="166" mass="19125">MPDEKLVEGKFQRATFAGGCFWGVEQAFRQIKGVVDTEVGYTGGELENPTYRDVCSGKTGHAESVEVTYDPSVVSYKELLEVFWNIHDPTTFNRQGPDVGEQYRSVIFYHNPEQKEAAITSKKELESSDRYRDPIVTQILPAEKFWSAEEYHQRYLEKRGRRFCGL</sequence>
<dbReference type="Gene3D" id="3.30.1060.10">
    <property type="entry name" value="Peptide methionine sulphoxide reductase MsrA"/>
    <property type="match status" value="1"/>
</dbReference>
<comment type="catalytic activity">
    <reaction evidence="2">
        <text>L-methionyl-[protein] + [thioredoxin]-disulfide + H2O = L-methionyl-(S)-S-oxide-[protein] + [thioredoxin]-dithiol</text>
        <dbReference type="Rhea" id="RHEA:14217"/>
        <dbReference type="Rhea" id="RHEA-COMP:10698"/>
        <dbReference type="Rhea" id="RHEA-COMP:10700"/>
        <dbReference type="Rhea" id="RHEA-COMP:12313"/>
        <dbReference type="Rhea" id="RHEA-COMP:12315"/>
        <dbReference type="ChEBI" id="CHEBI:15377"/>
        <dbReference type="ChEBI" id="CHEBI:16044"/>
        <dbReference type="ChEBI" id="CHEBI:29950"/>
        <dbReference type="ChEBI" id="CHEBI:44120"/>
        <dbReference type="ChEBI" id="CHEBI:50058"/>
        <dbReference type="EC" id="1.8.4.11"/>
    </reaction>
</comment>
<evidence type="ECO:0000259" key="3">
    <source>
        <dbReference type="Pfam" id="PF01625"/>
    </source>
</evidence>